<feature type="transmembrane region" description="Helical" evidence="1">
    <location>
        <begin position="38"/>
        <end position="63"/>
    </location>
</feature>
<dbReference type="GO" id="GO:0015501">
    <property type="term" value="F:glutamate:sodium symporter activity"/>
    <property type="evidence" value="ECO:0007669"/>
    <property type="project" value="InterPro"/>
</dbReference>
<feature type="transmembrane region" description="Helical" evidence="1">
    <location>
        <begin position="306"/>
        <end position="326"/>
    </location>
</feature>
<keyword evidence="1" id="KW-0812">Transmembrane</keyword>
<gene>
    <name evidence="2" type="ORF">SAMN05444373_10089</name>
</gene>
<dbReference type="Proteomes" id="UP000324781">
    <property type="component" value="Unassembled WGS sequence"/>
</dbReference>
<dbReference type="AlphaFoldDB" id="A0A1M6DJW2"/>
<feature type="transmembrane region" description="Helical" evidence="1">
    <location>
        <begin position="6"/>
        <end position="26"/>
    </location>
</feature>
<keyword evidence="1" id="KW-1133">Transmembrane helix</keyword>
<dbReference type="EMBL" id="FQZP01000008">
    <property type="protein sequence ID" value="SHI73637.1"/>
    <property type="molecule type" value="Genomic_DNA"/>
</dbReference>
<keyword evidence="3" id="KW-1185">Reference proteome</keyword>
<protein>
    <submittedName>
        <fullName evidence="2">Glutamate:Na+ symporter, ESS family</fullName>
    </submittedName>
</protein>
<dbReference type="InterPro" id="IPR004445">
    <property type="entry name" value="GltS"/>
</dbReference>
<dbReference type="PANTHER" id="PTHR36178:SF1">
    <property type="entry name" value="SODIUM_GLUTAMATE SYMPORTER"/>
    <property type="match status" value="1"/>
</dbReference>
<name>A0A1M6DJW2_9FIRM</name>
<evidence type="ECO:0000313" key="2">
    <source>
        <dbReference type="EMBL" id="SHI73637.1"/>
    </source>
</evidence>
<accession>A0A1M6DJW2</accession>
<feature type="transmembrane region" description="Helical" evidence="1">
    <location>
        <begin position="366"/>
        <end position="384"/>
    </location>
</feature>
<feature type="transmembrane region" description="Helical" evidence="1">
    <location>
        <begin position="430"/>
        <end position="452"/>
    </location>
</feature>
<feature type="transmembrane region" description="Helical" evidence="1">
    <location>
        <begin position="332"/>
        <end position="354"/>
    </location>
</feature>
<evidence type="ECO:0000313" key="3">
    <source>
        <dbReference type="Proteomes" id="UP000324781"/>
    </source>
</evidence>
<organism evidence="2 3">
    <name type="scientific">Thermoclostridium caenicola</name>
    <dbReference type="NCBI Taxonomy" id="659425"/>
    <lineage>
        <taxon>Bacteria</taxon>
        <taxon>Bacillati</taxon>
        <taxon>Bacillota</taxon>
        <taxon>Clostridia</taxon>
        <taxon>Eubacteriales</taxon>
        <taxon>Oscillospiraceae</taxon>
        <taxon>Thermoclostridium</taxon>
    </lineage>
</organism>
<feature type="transmembrane region" description="Helical" evidence="1">
    <location>
        <begin position="265"/>
        <end position="285"/>
    </location>
</feature>
<evidence type="ECO:0000256" key="1">
    <source>
        <dbReference type="SAM" id="Phobius"/>
    </source>
</evidence>
<dbReference type="GO" id="GO:0016020">
    <property type="term" value="C:membrane"/>
    <property type="evidence" value="ECO:0007669"/>
    <property type="project" value="InterPro"/>
</dbReference>
<proteinExistence type="predicted"/>
<keyword evidence="1" id="KW-0472">Membrane</keyword>
<sequence>MNTGQIWDYILDVSMLSILLLAATLMKRKVAFFRKNPIPVPVIAGFLGLVLGKDVLGIMVFSGVRLENLVYHLMNIGFIALSLKASQKVKNKEYVHSGMFIVSTYVVQGLLGFALSLLFFYTVFPKTFPLSGLLLPLGFGQGPGQAYSMGHQWEALGFAHGGNLGLTVAAIGYIWACAGGVALIAWLKKKKRLKTYDEIYGEPLDRPNIYDEEKPVELPLKESIDGLSLQMILIGAVYLVTYLTLKGLESVLTGTGDFGRTLAQLLWGFSFIIGAVYGMLARRILDFCHQRKWMKHSYTCNYLLERVSGVSFDFMITAAIAAVSIYMLKDHLLPILIITTAGGLVTILFIMKLAQRIYKTDTLENALAMYGMLTGTISTGIALLREVDPHFKTQAARNLVYGSGTGLAFGAPLMFLLNIPIMGYANKQPILYLVTLVAFVIYFAVLVFAMLMGTRDKKGTQDGVS</sequence>
<dbReference type="GO" id="GO:0015813">
    <property type="term" value="P:L-glutamate transmembrane transport"/>
    <property type="evidence" value="ECO:0007669"/>
    <property type="project" value="InterPro"/>
</dbReference>
<feature type="transmembrane region" description="Helical" evidence="1">
    <location>
        <begin position="98"/>
        <end position="124"/>
    </location>
</feature>
<feature type="transmembrane region" description="Helical" evidence="1">
    <location>
        <begin position="399"/>
        <end position="418"/>
    </location>
</feature>
<feature type="transmembrane region" description="Helical" evidence="1">
    <location>
        <begin position="227"/>
        <end position="245"/>
    </location>
</feature>
<reference evidence="2 3" key="1">
    <citation type="submission" date="2016-11" db="EMBL/GenBank/DDBJ databases">
        <authorList>
            <person name="Varghese N."/>
            <person name="Submissions S."/>
        </authorList>
    </citation>
    <scope>NUCLEOTIDE SEQUENCE [LARGE SCALE GENOMIC DNA]</scope>
    <source>
        <strain evidence="2 3">DSM 19027</strain>
    </source>
</reference>
<dbReference type="PANTHER" id="PTHR36178">
    <property type="entry name" value="SLR0625 PROTEIN"/>
    <property type="match status" value="1"/>
</dbReference>
<dbReference type="RefSeq" id="WP_243133183.1">
    <property type="nucleotide sequence ID" value="NZ_FQZP01000008.1"/>
</dbReference>
<feature type="transmembrane region" description="Helical" evidence="1">
    <location>
        <begin position="164"/>
        <end position="187"/>
    </location>
</feature>